<feature type="transmembrane region" description="Helical" evidence="1">
    <location>
        <begin position="397"/>
        <end position="417"/>
    </location>
</feature>
<name>A0A8T5UY00_9EURY</name>
<keyword evidence="1" id="KW-0812">Transmembrane</keyword>
<gene>
    <name evidence="2" type="ORF">K8N75_05985</name>
</gene>
<evidence type="ECO:0000313" key="3">
    <source>
        <dbReference type="Proteomes" id="UP000825933"/>
    </source>
</evidence>
<keyword evidence="3" id="KW-1185">Reference proteome</keyword>
<accession>A0A8T5UY00</accession>
<dbReference type="Proteomes" id="UP000825933">
    <property type="component" value="Unassembled WGS sequence"/>
</dbReference>
<dbReference type="EMBL" id="JAIOUQ010000007">
    <property type="protein sequence ID" value="MBZ2165589.1"/>
    <property type="molecule type" value="Genomic_DNA"/>
</dbReference>
<keyword evidence="1" id="KW-0472">Membrane</keyword>
<evidence type="ECO:0000313" key="2">
    <source>
        <dbReference type="EMBL" id="MBZ2165589.1"/>
    </source>
</evidence>
<dbReference type="RefSeq" id="WP_223791198.1">
    <property type="nucleotide sequence ID" value="NZ_JAIOUQ010000007.1"/>
</dbReference>
<comment type="caution">
    <text evidence="2">The sequence shown here is derived from an EMBL/GenBank/DDBJ whole genome shotgun (WGS) entry which is preliminary data.</text>
</comment>
<evidence type="ECO:0000256" key="1">
    <source>
        <dbReference type="SAM" id="Phobius"/>
    </source>
</evidence>
<reference evidence="3" key="1">
    <citation type="journal article" date="2022" name="Microbiol. Resour. Announc.">
        <title>Draft Genome Sequence of a Methanogenic Archaeon from West Spitsbergen Permafrost.</title>
        <authorList>
            <person name="Trubitsyn V."/>
            <person name="Rivkina E."/>
            <person name="Shcherbakova V."/>
        </authorList>
    </citation>
    <scope>NUCLEOTIDE SEQUENCE [LARGE SCALE GENOMIC DNA]</scope>
    <source>
        <strain evidence="3">VT</strain>
    </source>
</reference>
<organism evidence="2 3">
    <name type="scientific">Methanobacterium spitsbergense</name>
    <dbReference type="NCBI Taxonomy" id="2874285"/>
    <lineage>
        <taxon>Archaea</taxon>
        <taxon>Methanobacteriati</taxon>
        <taxon>Methanobacteriota</taxon>
        <taxon>Methanomada group</taxon>
        <taxon>Methanobacteria</taxon>
        <taxon>Methanobacteriales</taxon>
        <taxon>Methanobacteriaceae</taxon>
        <taxon>Methanobacterium</taxon>
    </lineage>
</organism>
<protein>
    <submittedName>
        <fullName evidence="2">Uncharacterized protein</fullName>
    </submittedName>
</protein>
<proteinExistence type="predicted"/>
<dbReference type="AlphaFoldDB" id="A0A8T5UY00"/>
<sequence>MKSKIFICLIFIITISMVVNTASATMNVIVITDPTGQDPNGAAAGSQSWQKNMFQSTFILSKNQNFAVLSGGEGNETPRLGAIVTAINSLKNGATAAQAASTANGFSGIRIIVGGPKIGAAVGGYFDAYVVVVDANNTITITPYNGGLAVLPPGSRGAIIHLLNTPGNPQYGTADAVRLQTAELMGRMIRDGYPATDVVAAAFQNVAVNAGEKHGGGALNLASGITTGDMFTPTELNETGFPMDQPYSKVCPVDGWSISFPEADNYETCPLDGTPLKTLSATEALNNAITVTGNTTSVSSYGSDAPGISDTTQEIVDASVKKHGFSAIEIAKDINSAISSGLLVGVNNVEASDININQNQKAVGVYYKPLGNNRSSPPWNLPISSSILDILGNIQTAIGLILVILVLFRSTLISSFLKKK</sequence>
<keyword evidence="1" id="KW-1133">Transmembrane helix</keyword>